<reference evidence="6 7" key="1">
    <citation type="submission" date="2021-03" db="EMBL/GenBank/DDBJ databases">
        <authorList>
            <person name="Gilmore M.S."/>
            <person name="Schwartzman J."/>
            <person name="Van Tyne D."/>
            <person name="Martin M."/>
            <person name="Earl A.M."/>
            <person name="Manson A.L."/>
            <person name="Straub T."/>
            <person name="Salamzade R."/>
            <person name="Saavedra J."/>
            <person name="Lebreton F."/>
            <person name="Prichula J."/>
            <person name="Schaufler K."/>
            <person name="Gaca A."/>
            <person name="Sgardioli B."/>
            <person name="Wagenaar J."/>
            <person name="Strong T."/>
        </authorList>
    </citation>
    <scope>NUCLEOTIDE SEQUENCE [LARGE SCALE GENOMIC DNA]</scope>
    <source>
        <strain evidence="6 7">DIV2402</strain>
    </source>
</reference>
<feature type="domain" description="HTH lysR-type" evidence="5">
    <location>
        <begin position="10"/>
        <end position="60"/>
    </location>
</feature>
<dbReference type="RefSeq" id="WP_207871857.1">
    <property type="nucleotide sequence ID" value="NZ_CP147251.1"/>
</dbReference>
<dbReference type="InterPro" id="IPR005119">
    <property type="entry name" value="LysR_subst-bd"/>
</dbReference>
<keyword evidence="4" id="KW-0804">Transcription</keyword>
<accession>A0ABZ2SVK8</accession>
<dbReference type="PANTHER" id="PTHR30419">
    <property type="entry name" value="HTH-TYPE TRANSCRIPTIONAL REGULATOR YBHD"/>
    <property type="match status" value="1"/>
</dbReference>
<dbReference type="EMBL" id="CP147251">
    <property type="protein sequence ID" value="WYJ77974.1"/>
    <property type="molecule type" value="Genomic_DNA"/>
</dbReference>
<keyword evidence="2" id="KW-0805">Transcription regulation</keyword>
<comment type="similarity">
    <text evidence="1">Belongs to the LysR transcriptional regulatory family.</text>
</comment>
<keyword evidence="7" id="KW-1185">Reference proteome</keyword>
<dbReference type="InterPro" id="IPR036388">
    <property type="entry name" value="WH-like_DNA-bd_sf"/>
</dbReference>
<dbReference type="InterPro" id="IPR000847">
    <property type="entry name" value="LysR_HTH_N"/>
</dbReference>
<dbReference type="SUPFAM" id="SSF53850">
    <property type="entry name" value="Periplasmic binding protein-like II"/>
    <property type="match status" value="1"/>
</dbReference>
<dbReference type="PRINTS" id="PR00039">
    <property type="entry name" value="HTHLYSR"/>
</dbReference>
<dbReference type="Gene3D" id="1.10.10.10">
    <property type="entry name" value="Winged helix-like DNA-binding domain superfamily/Winged helix DNA-binding domain"/>
    <property type="match status" value="1"/>
</dbReference>
<dbReference type="CDD" id="cd05466">
    <property type="entry name" value="PBP2_LTTR_substrate"/>
    <property type="match status" value="1"/>
</dbReference>
<dbReference type="PROSITE" id="PS50931">
    <property type="entry name" value="HTH_LYSR"/>
    <property type="match status" value="1"/>
</dbReference>
<protein>
    <recommendedName>
        <fullName evidence="5">HTH lysR-type domain-containing protein</fullName>
    </recommendedName>
</protein>
<evidence type="ECO:0000259" key="5">
    <source>
        <dbReference type="PROSITE" id="PS50931"/>
    </source>
</evidence>
<dbReference type="InterPro" id="IPR050950">
    <property type="entry name" value="HTH-type_LysR_regulators"/>
</dbReference>
<evidence type="ECO:0000256" key="3">
    <source>
        <dbReference type="ARBA" id="ARBA00023125"/>
    </source>
</evidence>
<evidence type="ECO:0000313" key="6">
    <source>
        <dbReference type="EMBL" id="WYJ77974.1"/>
    </source>
</evidence>
<organism evidence="6 7">
    <name type="scientific">Candidatus Enterococcus lowellii</name>
    <dbReference type="NCBI Taxonomy" id="2230877"/>
    <lineage>
        <taxon>Bacteria</taxon>
        <taxon>Bacillati</taxon>
        <taxon>Bacillota</taxon>
        <taxon>Bacilli</taxon>
        <taxon>Lactobacillales</taxon>
        <taxon>Enterococcaceae</taxon>
        <taxon>Enterococcus</taxon>
    </lineage>
</organism>
<sequence>METNIQKYLALVKTVELGSFTKAANALNYSQSGISRMINDLEKESGVNLLERNRNGLNLTSDGMNIFPFIQNMVNEYLLLQRRMDELTDLDTGIIRIGTFSSVATHWIPKMIQQFQKRYPNIEFELLLGDYTEIEMWINEGRVDFGFLRLPTISHFQTKFLEQDELLVVLPENHYLTKYDKIPLNELSHFPFVLLEKEKNSDILELFEQLNFIPAIQFRTWDDYAVMSMVESNLGISILPELILKRIAYNIVTKSLDIPQYRKIGLVYRNKETLSLATKEFLKFIDYR</sequence>
<proteinExistence type="inferred from homology"/>
<evidence type="ECO:0000256" key="2">
    <source>
        <dbReference type="ARBA" id="ARBA00023015"/>
    </source>
</evidence>
<keyword evidence="3" id="KW-0238">DNA-binding</keyword>
<reference evidence="6 7" key="2">
    <citation type="submission" date="2024-03" db="EMBL/GenBank/DDBJ databases">
        <title>The Genome Sequence of Enterococcus sp. DIV2402.</title>
        <authorList>
            <consortium name="The Broad Institute Genomics Platform"/>
            <consortium name="The Broad Institute Microbial Omics Core"/>
            <consortium name="The Broad Institute Genomic Center for Infectious Diseases"/>
            <person name="Earl A."/>
            <person name="Manson A."/>
            <person name="Gilmore M."/>
            <person name="Schwartman J."/>
            <person name="Shea T."/>
            <person name="Abouelleil A."/>
            <person name="Cao P."/>
            <person name="Chapman S."/>
            <person name="Cusick C."/>
            <person name="Young S."/>
            <person name="Neafsey D."/>
            <person name="Nusbaum C."/>
            <person name="Birren B."/>
        </authorList>
    </citation>
    <scope>NUCLEOTIDE SEQUENCE [LARGE SCALE GENOMIC DNA]</scope>
    <source>
        <strain evidence="6 7">DIV2402</strain>
    </source>
</reference>
<name>A0ABZ2SVK8_9ENTE</name>
<dbReference type="Gene3D" id="3.40.190.290">
    <property type="match status" value="1"/>
</dbReference>
<gene>
    <name evidence="6" type="ORF">DOK78_002614</name>
</gene>
<evidence type="ECO:0000256" key="1">
    <source>
        <dbReference type="ARBA" id="ARBA00009437"/>
    </source>
</evidence>
<evidence type="ECO:0000256" key="4">
    <source>
        <dbReference type="ARBA" id="ARBA00023163"/>
    </source>
</evidence>
<evidence type="ECO:0000313" key="7">
    <source>
        <dbReference type="Proteomes" id="UP000664701"/>
    </source>
</evidence>
<dbReference type="Proteomes" id="UP000664701">
    <property type="component" value="Chromosome"/>
</dbReference>
<dbReference type="InterPro" id="IPR036390">
    <property type="entry name" value="WH_DNA-bd_sf"/>
</dbReference>
<dbReference type="Pfam" id="PF00126">
    <property type="entry name" value="HTH_1"/>
    <property type="match status" value="1"/>
</dbReference>
<dbReference type="Pfam" id="PF03466">
    <property type="entry name" value="LysR_substrate"/>
    <property type="match status" value="1"/>
</dbReference>
<dbReference type="PANTHER" id="PTHR30419:SF28">
    <property type="entry name" value="HTH-TYPE TRANSCRIPTIONAL REGULATOR BSDA"/>
    <property type="match status" value="1"/>
</dbReference>
<dbReference type="SUPFAM" id="SSF46785">
    <property type="entry name" value="Winged helix' DNA-binding domain"/>
    <property type="match status" value="1"/>
</dbReference>